<dbReference type="Pfam" id="PF00126">
    <property type="entry name" value="HTH_1"/>
    <property type="match status" value="1"/>
</dbReference>
<dbReference type="InterPro" id="IPR036388">
    <property type="entry name" value="WH-like_DNA-bd_sf"/>
</dbReference>
<evidence type="ECO:0000256" key="3">
    <source>
        <dbReference type="ARBA" id="ARBA00023125"/>
    </source>
</evidence>
<keyword evidence="7" id="KW-1185">Reference proteome</keyword>
<dbReference type="GO" id="GO:0003700">
    <property type="term" value="F:DNA-binding transcription factor activity"/>
    <property type="evidence" value="ECO:0007669"/>
    <property type="project" value="InterPro"/>
</dbReference>
<feature type="domain" description="HTH lysR-type" evidence="5">
    <location>
        <begin position="1"/>
        <end position="52"/>
    </location>
</feature>
<evidence type="ECO:0000256" key="4">
    <source>
        <dbReference type="ARBA" id="ARBA00023163"/>
    </source>
</evidence>
<reference evidence="6" key="1">
    <citation type="submission" date="2021-01" db="EMBL/GenBank/DDBJ databases">
        <title>Modified the classification status of verrucomicrobia.</title>
        <authorList>
            <person name="Feng X."/>
        </authorList>
    </citation>
    <scope>NUCLEOTIDE SEQUENCE</scope>
    <source>
        <strain evidence="6">KCTC 22041</strain>
    </source>
</reference>
<dbReference type="InterPro" id="IPR000847">
    <property type="entry name" value="LysR_HTH_N"/>
</dbReference>
<dbReference type="InterPro" id="IPR036390">
    <property type="entry name" value="WH_DNA-bd_sf"/>
</dbReference>
<evidence type="ECO:0000313" key="6">
    <source>
        <dbReference type="EMBL" id="MBK1881288.1"/>
    </source>
</evidence>
<name>A0A934VV02_9BACT</name>
<keyword evidence="3" id="KW-0238">DNA-binding</keyword>
<dbReference type="PANTHER" id="PTHR30346">
    <property type="entry name" value="TRANSCRIPTIONAL DUAL REGULATOR HCAR-RELATED"/>
    <property type="match status" value="1"/>
</dbReference>
<dbReference type="GO" id="GO:0003677">
    <property type="term" value="F:DNA binding"/>
    <property type="evidence" value="ECO:0007669"/>
    <property type="project" value="UniProtKB-KW"/>
</dbReference>
<dbReference type="Proteomes" id="UP000603141">
    <property type="component" value="Unassembled WGS sequence"/>
</dbReference>
<dbReference type="PANTHER" id="PTHR30346:SF0">
    <property type="entry name" value="HCA OPERON TRANSCRIPTIONAL ACTIVATOR HCAR"/>
    <property type="match status" value="1"/>
</dbReference>
<gene>
    <name evidence="6" type="ORF">JIN85_02610</name>
</gene>
<protein>
    <submittedName>
        <fullName evidence="6">LysR family transcriptional regulator</fullName>
    </submittedName>
</protein>
<keyword evidence="4" id="KW-0804">Transcription</keyword>
<dbReference type="EMBL" id="JAENIJ010000003">
    <property type="protein sequence ID" value="MBK1881288.1"/>
    <property type="molecule type" value="Genomic_DNA"/>
</dbReference>
<comment type="similarity">
    <text evidence="1">Belongs to the LysR transcriptional regulatory family.</text>
</comment>
<evidence type="ECO:0000313" key="7">
    <source>
        <dbReference type="Proteomes" id="UP000603141"/>
    </source>
</evidence>
<keyword evidence="2" id="KW-0805">Transcription regulation</keyword>
<dbReference type="GO" id="GO:0032993">
    <property type="term" value="C:protein-DNA complex"/>
    <property type="evidence" value="ECO:0007669"/>
    <property type="project" value="TreeGrafter"/>
</dbReference>
<dbReference type="Gene3D" id="1.10.10.10">
    <property type="entry name" value="Winged helix-like DNA-binding domain superfamily/Winged helix DNA-binding domain"/>
    <property type="match status" value="1"/>
</dbReference>
<sequence>MMEAADFRHLNAFQCVYEEKSYTNAGHALHTIRKAIRRMIDHLEEAFECQLFKDEELGKLSPSPFAERLFNDLRFLTATQRCFSEHIRNVRQNGRVLQVGSSSAVFRTRAFRYLFRKLQLMRQIKISYTSVEPDDAGRFLVSGYCDLYIGCWSGNTKRYISEEVAETTFALYVPTDRAADYSDGHLPENGYIVSLDGVEIDPAKLPRLCKGWESLPEEKWLLWLDRPDQCPDDVVIFAPEASINLSHWAAVGPVGFSNIRQTLRATFLRQHPYEFLPALTQKIRLNLNN</sequence>
<evidence type="ECO:0000256" key="2">
    <source>
        <dbReference type="ARBA" id="ARBA00023015"/>
    </source>
</evidence>
<dbReference type="AlphaFoldDB" id="A0A934VV02"/>
<proteinExistence type="inferred from homology"/>
<evidence type="ECO:0000256" key="1">
    <source>
        <dbReference type="ARBA" id="ARBA00009437"/>
    </source>
</evidence>
<organism evidence="6 7">
    <name type="scientific">Luteolibacter pohnpeiensis</name>
    <dbReference type="NCBI Taxonomy" id="454153"/>
    <lineage>
        <taxon>Bacteria</taxon>
        <taxon>Pseudomonadati</taxon>
        <taxon>Verrucomicrobiota</taxon>
        <taxon>Verrucomicrobiia</taxon>
        <taxon>Verrucomicrobiales</taxon>
        <taxon>Verrucomicrobiaceae</taxon>
        <taxon>Luteolibacter</taxon>
    </lineage>
</organism>
<dbReference type="PROSITE" id="PS50931">
    <property type="entry name" value="HTH_LYSR"/>
    <property type="match status" value="1"/>
</dbReference>
<comment type="caution">
    <text evidence="6">The sequence shown here is derived from an EMBL/GenBank/DDBJ whole genome shotgun (WGS) entry which is preliminary data.</text>
</comment>
<dbReference type="SUPFAM" id="SSF46785">
    <property type="entry name" value="Winged helix' DNA-binding domain"/>
    <property type="match status" value="1"/>
</dbReference>
<accession>A0A934VV02</accession>
<evidence type="ECO:0000259" key="5">
    <source>
        <dbReference type="PROSITE" id="PS50931"/>
    </source>
</evidence>